<dbReference type="AlphaFoldDB" id="A0A1V9FZ36"/>
<sequence length="123" mass="13661">MFFDERFNFIEAVDGGVMQQQVEASVGSAGLSLGFGIKAPKNGYVYVYVSNESDQDVYFDNLKAGLIRGNIIEENHYYAYGLRIAAISSRKPGHVNEGMVKKDRQYQGLSVKWTTILGGMILP</sequence>
<proteinExistence type="predicted"/>
<evidence type="ECO:0000313" key="2">
    <source>
        <dbReference type="Proteomes" id="UP000192276"/>
    </source>
</evidence>
<name>A0A1V9FZ36_9BACT</name>
<dbReference type="RefSeq" id="WP_081163658.1">
    <property type="nucleotide sequence ID" value="NZ_LWBP01000100.1"/>
</dbReference>
<dbReference type="Proteomes" id="UP000192276">
    <property type="component" value="Unassembled WGS sequence"/>
</dbReference>
<reference evidence="2" key="1">
    <citation type="submission" date="2016-04" db="EMBL/GenBank/DDBJ databases">
        <authorList>
            <person name="Chen L."/>
            <person name="Zhuang W."/>
            <person name="Wang G."/>
        </authorList>
    </citation>
    <scope>NUCLEOTIDE SEQUENCE [LARGE SCALE GENOMIC DNA]</scope>
    <source>
        <strain evidence="2">208</strain>
    </source>
</reference>
<dbReference type="STRING" id="550983.A4R26_16530"/>
<protein>
    <submittedName>
        <fullName evidence="1">Uncharacterized protein</fullName>
    </submittedName>
</protein>
<dbReference type="EMBL" id="LWBP01000100">
    <property type="protein sequence ID" value="OQP63584.1"/>
    <property type="molecule type" value="Genomic_DNA"/>
</dbReference>
<comment type="caution">
    <text evidence="1">The sequence shown here is derived from an EMBL/GenBank/DDBJ whole genome shotgun (WGS) entry which is preliminary data.</text>
</comment>
<evidence type="ECO:0000313" key="1">
    <source>
        <dbReference type="EMBL" id="OQP63584.1"/>
    </source>
</evidence>
<keyword evidence="2" id="KW-1185">Reference proteome</keyword>
<organism evidence="1 2">
    <name type="scientific">Niastella populi</name>
    <dbReference type="NCBI Taxonomy" id="550983"/>
    <lineage>
        <taxon>Bacteria</taxon>
        <taxon>Pseudomonadati</taxon>
        <taxon>Bacteroidota</taxon>
        <taxon>Chitinophagia</taxon>
        <taxon>Chitinophagales</taxon>
        <taxon>Chitinophagaceae</taxon>
        <taxon>Niastella</taxon>
    </lineage>
</organism>
<accession>A0A1V9FZ36</accession>
<gene>
    <name evidence="1" type="ORF">A4R26_16530</name>
</gene>